<dbReference type="InterPro" id="IPR015659">
    <property type="entry name" value="Proline_oxidase"/>
</dbReference>
<organism evidence="11 12">
    <name type="scientific">Dawidia cretensis</name>
    <dbReference type="NCBI Taxonomy" id="2782350"/>
    <lineage>
        <taxon>Bacteria</taxon>
        <taxon>Pseudomonadati</taxon>
        <taxon>Bacteroidota</taxon>
        <taxon>Cytophagia</taxon>
        <taxon>Cytophagales</taxon>
        <taxon>Chryseotaleaceae</taxon>
        <taxon>Dawidia</taxon>
    </lineage>
</organism>
<feature type="domain" description="Proline dehydrogenase" evidence="10">
    <location>
        <begin position="55"/>
        <end position="286"/>
    </location>
</feature>
<dbReference type="InterPro" id="IPR008219">
    <property type="entry name" value="PRODH_bac_arc"/>
</dbReference>
<feature type="binding site" evidence="9">
    <location>
        <position position="169"/>
    </location>
    <ligand>
        <name>FAD</name>
        <dbReference type="ChEBI" id="CHEBI:57692"/>
    </ligand>
</feature>
<name>A0AAP2DVQ7_9BACT</name>
<dbReference type="InterPro" id="IPR029041">
    <property type="entry name" value="FAD-linked_oxidoreductase-like"/>
</dbReference>
<keyword evidence="7" id="KW-0642">Proline metabolism</keyword>
<comment type="catalytic activity">
    <reaction evidence="8">
        <text>L-proline + a quinone = (S)-1-pyrroline-5-carboxylate + a quinol + H(+)</text>
        <dbReference type="Rhea" id="RHEA:23784"/>
        <dbReference type="ChEBI" id="CHEBI:15378"/>
        <dbReference type="ChEBI" id="CHEBI:17388"/>
        <dbReference type="ChEBI" id="CHEBI:24646"/>
        <dbReference type="ChEBI" id="CHEBI:60039"/>
        <dbReference type="ChEBI" id="CHEBI:132124"/>
        <dbReference type="EC" id="1.5.5.2"/>
    </reaction>
</comment>
<dbReference type="Proteomes" id="UP001319080">
    <property type="component" value="Unassembled WGS sequence"/>
</dbReference>
<evidence type="ECO:0000313" key="12">
    <source>
        <dbReference type="Proteomes" id="UP001319080"/>
    </source>
</evidence>
<dbReference type="PANTHER" id="PTHR13914:SF0">
    <property type="entry name" value="PROLINE DEHYDROGENASE 1, MITOCHONDRIAL"/>
    <property type="match status" value="1"/>
</dbReference>
<comment type="caution">
    <text evidence="11">The sequence shown here is derived from an EMBL/GenBank/DDBJ whole genome shotgun (WGS) entry which is preliminary data.</text>
</comment>
<dbReference type="GO" id="GO:0000166">
    <property type="term" value="F:nucleotide binding"/>
    <property type="evidence" value="ECO:0007669"/>
    <property type="project" value="UniProtKB-KW"/>
</dbReference>
<sequence>MEDLLKLGSTALKKAALNEEAKTYLLANPVLFGLLKKAARRYTAGDTLTEAVPIAASLNQQGFRCSLEFIGESTRNEREAKEATDEFLRVCRTIRENKLNASVSLDLSHIGLALSNDVCFANLTQLSQEAAAANTEVIISAEGTERTDAVLAMYQKISATHKNVGITVQAYLHRTSDDLKQVLSLPGRIRIVKGAFETSPGLSLPRGKELDETYLAYAEQLLSTGHLCSIATHDPFIQQSVKQLIGKHQPAPASYEFESLYGIQTAQLTALKGEGYPTKMYLVYGLEWYLYLCNRIAEHPLNIFHALNDMVAE</sequence>
<dbReference type="AlphaFoldDB" id="A0AAP2DVQ7"/>
<comment type="cofactor">
    <cofactor evidence="9">
        <name>FAD</name>
        <dbReference type="ChEBI" id="CHEBI:57692"/>
    </cofactor>
    <text evidence="9">Binds 1 FAD per subunit.</text>
</comment>
<dbReference type="EMBL" id="JAHESE010000001">
    <property type="protein sequence ID" value="MBT1707047.1"/>
    <property type="molecule type" value="Genomic_DNA"/>
</dbReference>
<evidence type="ECO:0000256" key="2">
    <source>
        <dbReference type="ARBA" id="ARBA00012695"/>
    </source>
</evidence>
<gene>
    <name evidence="11" type="ORF">KK062_02375</name>
</gene>
<evidence type="ECO:0000256" key="5">
    <source>
        <dbReference type="ARBA" id="ARBA00022827"/>
    </source>
</evidence>
<dbReference type="GO" id="GO:0010133">
    <property type="term" value="P:L-proline catabolic process to L-glutamate"/>
    <property type="evidence" value="ECO:0007669"/>
    <property type="project" value="InterPro"/>
</dbReference>
<protein>
    <recommendedName>
        <fullName evidence="2">proline dehydrogenase</fullName>
        <ecNumber evidence="2">1.5.5.2</ecNumber>
    </recommendedName>
</protein>
<feature type="binding site" evidence="9">
    <location>
        <begin position="193"/>
        <end position="195"/>
    </location>
    <ligand>
        <name>FAD</name>
        <dbReference type="ChEBI" id="CHEBI:57692"/>
    </ligand>
</feature>
<proteinExistence type="predicted"/>
<dbReference type="PIRSF" id="PIRSF000196">
    <property type="entry name" value="Pro_dehydrog"/>
    <property type="match status" value="1"/>
</dbReference>
<keyword evidence="3" id="KW-0285">Flavoprotein</keyword>
<dbReference type="InterPro" id="IPR002872">
    <property type="entry name" value="Proline_DH_dom"/>
</dbReference>
<evidence type="ECO:0000256" key="9">
    <source>
        <dbReference type="PIRSR" id="PIRSR000196-2"/>
    </source>
</evidence>
<evidence type="ECO:0000256" key="8">
    <source>
        <dbReference type="ARBA" id="ARBA00048779"/>
    </source>
</evidence>
<reference evidence="11 12" key="1">
    <citation type="submission" date="2021-05" db="EMBL/GenBank/DDBJ databases">
        <title>A Polyphasic approach of four new species of the genus Ohtaekwangia: Ohtaekwangia histidinii sp. nov., Ohtaekwangia cretensis sp. nov., Ohtaekwangia indiensis sp. nov., Ohtaekwangia reichenbachii sp. nov. from diverse environment.</title>
        <authorList>
            <person name="Octaviana S."/>
        </authorList>
    </citation>
    <scope>NUCLEOTIDE SEQUENCE [LARGE SCALE GENOMIC DNA]</scope>
    <source>
        <strain evidence="11 12">PWU5</strain>
    </source>
</reference>
<evidence type="ECO:0000256" key="3">
    <source>
        <dbReference type="ARBA" id="ARBA00022630"/>
    </source>
</evidence>
<evidence type="ECO:0000313" key="11">
    <source>
        <dbReference type="EMBL" id="MBT1707047.1"/>
    </source>
</evidence>
<comment type="pathway">
    <text evidence="1">Amino-acid degradation; L-proline degradation into L-glutamate; L-glutamate from L-proline: step 1/2.</text>
</comment>
<dbReference type="EC" id="1.5.5.2" evidence="2"/>
<evidence type="ECO:0000256" key="6">
    <source>
        <dbReference type="ARBA" id="ARBA00023002"/>
    </source>
</evidence>
<keyword evidence="5 9" id="KW-0274">FAD</keyword>
<accession>A0AAP2DVQ7</accession>
<dbReference type="Pfam" id="PF01619">
    <property type="entry name" value="Pro_dh"/>
    <property type="match status" value="1"/>
</dbReference>
<evidence type="ECO:0000256" key="4">
    <source>
        <dbReference type="ARBA" id="ARBA00022741"/>
    </source>
</evidence>
<keyword evidence="12" id="KW-1185">Reference proteome</keyword>
<evidence type="ECO:0000259" key="10">
    <source>
        <dbReference type="Pfam" id="PF01619"/>
    </source>
</evidence>
<dbReference type="PANTHER" id="PTHR13914">
    <property type="entry name" value="PROLINE OXIDASE"/>
    <property type="match status" value="1"/>
</dbReference>
<dbReference type="Gene3D" id="3.20.20.220">
    <property type="match status" value="1"/>
</dbReference>
<dbReference type="SUPFAM" id="SSF51730">
    <property type="entry name" value="FAD-linked oxidoreductase"/>
    <property type="match status" value="1"/>
</dbReference>
<evidence type="ECO:0000256" key="1">
    <source>
        <dbReference type="ARBA" id="ARBA00004739"/>
    </source>
</evidence>
<dbReference type="GO" id="GO:0004657">
    <property type="term" value="F:proline dehydrogenase activity"/>
    <property type="evidence" value="ECO:0007669"/>
    <property type="project" value="UniProtKB-EC"/>
</dbReference>
<keyword evidence="4 9" id="KW-0547">Nucleotide-binding</keyword>
<feature type="binding site" evidence="9">
    <location>
        <begin position="232"/>
        <end position="233"/>
    </location>
    <ligand>
        <name>FAD</name>
        <dbReference type="ChEBI" id="CHEBI:57692"/>
    </ligand>
</feature>
<keyword evidence="6" id="KW-0560">Oxidoreductase</keyword>
<dbReference type="RefSeq" id="WP_254082624.1">
    <property type="nucleotide sequence ID" value="NZ_JAHESE010000001.1"/>
</dbReference>
<evidence type="ECO:0000256" key="7">
    <source>
        <dbReference type="ARBA" id="ARBA00023062"/>
    </source>
</evidence>